<proteinExistence type="predicted"/>
<feature type="compositionally biased region" description="Basic residues" evidence="1">
    <location>
        <begin position="124"/>
        <end position="142"/>
    </location>
</feature>
<feature type="region of interest" description="Disordered" evidence="1">
    <location>
        <begin position="124"/>
        <end position="158"/>
    </location>
</feature>
<sequence>MCDAAVSTSCAASVYVVDSCCRACFAPTTSRVAGGDRGGGGARHDNPSRLILIAATSAPITPIIISDKLLLSRLCRRLSSVISLRARPGTETWDDFCLCSSRNAGKRRAWPHFTSPWRRRSRRTSRSWRCSRRSAPSRHSKRSPPVLMRSRPSSPAKR</sequence>
<evidence type="ECO:0000313" key="3">
    <source>
        <dbReference type="WBParaSite" id="L893_g10543.t1"/>
    </source>
</evidence>
<accession>A0A1I7XXB7</accession>
<dbReference type="Proteomes" id="UP000095287">
    <property type="component" value="Unplaced"/>
</dbReference>
<name>A0A1I7XXB7_9BILA</name>
<evidence type="ECO:0000313" key="2">
    <source>
        <dbReference type="Proteomes" id="UP000095287"/>
    </source>
</evidence>
<dbReference type="AlphaFoldDB" id="A0A1I7XXB7"/>
<protein>
    <submittedName>
        <fullName evidence="3">Secreted protein</fullName>
    </submittedName>
</protein>
<evidence type="ECO:0000256" key="1">
    <source>
        <dbReference type="SAM" id="MobiDB-lite"/>
    </source>
</evidence>
<reference evidence="3" key="1">
    <citation type="submission" date="2016-11" db="UniProtKB">
        <authorList>
            <consortium name="WormBaseParasite"/>
        </authorList>
    </citation>
    <scope>IDENTIFICATION</scope>
</reference>
<keyword evidence="2" id="KW-1185">Reference proteome</keyword>
<organism evidence="2 3">
    <name type="scientific">Steinernema glaseri</name>
    <dbReference type="NCBI Taxonomy" id="37863"/>
    <lineage>
        <taxon>Eukaryota</taxon>
        <taxon>Metazoa</taxon>
        <taxon>Ecdysozoa</taxon>
        <taxon>Nematoda</taxon>
        <taxon>Chromadorea</taxon>
        <taxon>Rhabditida</taxon>
        <taxon>Tylenchina</taxon>
        <taxon>Panagrolaimomorpha</taxon>
        <taxon>Strongyloidoidea</taxon>
        <taxon>Steinernematidae</taxon>
        <taxon>Steinernema</taxon>
    </lineage>
</organism>
<dbReference type="WBParaSite" id="L893_g10543.t1">
    <property type="protein sequence ID" value="L893_g10543.t1"/>
    <property type="gene ID" value="L893_g10543"/>
</dbReference>